<reference evidence="1 2" key="1">
    <citation type="journal article" date="2024" name="G3 (Bethesda)">
        <title>Genome assembly of Hibiscus sabdariffa L. provides insights into metabolisms of medicinal natural products.</title>
        <authorList>
            <person name="Kim T."/>
        </authorList>
    </citation>
    <scope>NUCLEOTIDE SEQUENCE [LARGE SCALE GENOMIC DNA]</scope>
    <source>
        <strain evidence="1">TK-2024</strain>
        <tissue evidence="1">Old leaves</tissue>
    </source>
</reference>
<dbReference type="EMBL" id="JBBPBM010000079">
    <property type="protein sequence ID" value="KAK8511013.1"/>
    <property type="molecule type" value="Genomic_DNA"/>
</dbReference>
<sequence length="102" mass="10853">MEPSNKLAFALATIAVVLAATMPRTATAARNEAMVLAAENNPTGASVNSTSINTKNDALAIAFDADLHHKRGKKCIPRSKWCVFQGEFCCGKCLCFGVCMLC</sequence>
<dbReference type="Proteomes" id="UP001472677">
    <property type="component" value="Unassembled WGS sequence"/>
</dbReference>
<keyword evidence="2" id="KW-1185">Reference proteome</keyword>
<proteinExistence type="predicted"/>
<accession>A0ABR2BVG0</accession>
<gene>
    <name evidence="1" type="ORF">V6N12_033296</name>
</gene>
<protein>
    <submittedName>
        <fullName evidence="1">Uncharacterized protein</fullName>
    </submittedName>
</protein>
<organism evidence="1 2">
    <name type="scientific">Hibiscus sabdariffa</name>
    <name type="common">roselle</name>
    <dbReference type="NCBI Taxonomy" id="183260"/>
    <lineage>
        <taxon>Eukaryota</taxon>
        <taxon>Viridiplantae</taxon>
        <taxon>Streptophyta</taxon>
        <taxon>Embryophyta</taxon>
        <taxon>Tracheophyta</taxon>
        <taxon>Spermatophyta</taxon>
        <taxon>Magnoliopsida</taxon>
        <taxon>eudicotyledons</taxon>
        <taxon>Gunneridae</taxon>
        <taxon>Pentapetalae</taxon>
        <taxon>rosids</taxon>
        <taxon>malvids</taxon>
        <taxon>Malvales</taxon>
        <taxon>Malvaceae</taxon>
        <taxon>Malvoideae</taxon>
        <taxon>Hibiscus</taxon>
    </lineage>
</organism>
<name>A0ABR2BVG0_9ROSI</name>
<comment type="caution">
    <text evidence="1">The sequence shown here is derived from an EMBL/GenBank/DDBJ whole genome shotgun (WGS) entry which is preliminary data.</text>
</comment>
<evidence type="ECO:0000313" key="1">
    <source>
        <dbReference type="EMBL" id="KAK8511013.1"/>
    </source>
</evidence>
<evidence type="ECO:0000313" key="2">
    <source>
        <dbReference type="Proteomes" id="UP001472677"/>
    </source>
</evidence>